<organism evidence="3 4">
    <name type="scientific">Sphaerisporangium album</name>
    <dbReference type="NCBI Taxonomy" id="509200"/>
    <lineage>
        <taxon>Bacteria</taxon>
        <taxon>Bacillati</taxon>
        <taxon>Actinomycetota</taxon>
        <taxon>Actinomycetes</taxon>
        <taxon>Streptosporangiales</taxon>
        <taxon>Streptosporangiaceae</taxon>
        <taxon>Sphaerisporangium</taxon>
    </lineage>
</organism>
<comment type="similarity">
    <text evidence="1">Belongs to the iron/ascorbate-dependent oxidoreductase family.</text>
</comment>
<evidence type="ECO:0000313" key="4">
    <source>
        <dbReference type="Proteomes" id="UP000253094"/>
    </source>
</evidence>
<accession>A0A367EIP7</accession>
<keyword evidence="1" id="KW-0560">Oxidoreductase</keyword>
<proteinExistence type="inferred from homology"/>
<dbReference type="AlphaFoldDB" id="A0A367EIP7"/>
<name>A0A367EIP7_9ACTN</name>
<dbReference type="Proteomes" id="UP000253094">
    <property type="component" value="Unassembled WGS sequence"/>
</dbReference>
<reference evidence="3 4" key="1">
    <citation type="submission" date="2018-06" db="EMBL/GenBank/DDBJ databases">
        <title>Sphaerisporangium craniellae sp. nov., isolated from a marine sponge in the South China Sea.</title>
        <authorList>
            <person name="Li L."/>
        </authorList>
    </citation>
    <scope>NUCLEOTIDE SEQUENCE [LARGE SCALE GENOMIC DNA]</scope>
    <source>
        <strain evidence="3 4">CCTCC AA 208026</strain>
    </source>
</reference>
<dbReference type="GO" id="GO:0046872">
    <property type="term" value="F:metal ion binding"/>
    <property type="evidence" value="ECO:0007669"/>
    <property type="project" value="UniProtKB-KW"/>
</dbReference>
<dbReference type="SUPFAM" id="SSF51197">
    <property type="entry name" value="Clavaminate synthase-like"/>
    <property type="match status" value="1"/>
</dbReference>
<dbReference type="GO" id="GO:0016706">
    <property type="term" value="F:2-oxoglutarate-dependent dioxygenase activity"/>
    <property type="evidence" value="ECO:0007669"/>
    <property type="project" value="UniProtKB-ARBA"/>
</dbReference>
<dbReference type="OrthoDB" id="7054292at2"/>
<sequence length="315" mass="35384">MIVARMRARRGMRISEQHIDHLNEKGYVLVDDFLTLSELAECQAATARYFPSGLEILATPQRYAHLEKVASFPFACQVLNEVSTHPRLIDFLERVHGTTELRLGESALQAKYGPAVDAGAHDQFLHVDTWGKKSLLYPRDDGPFRQTFMIIYYSDVTADLGPTCVVSKEHTRDLALLTADRHTFRRPEDYPQLYQHEQPILARAGSVLIFSAATLHRGTAVTTPAGVRYAHFITYHAAAATWLQSLAWPSGDRPHPDSAALQRFLETGTARQREMLGFPAPGHPYWNAATLQGVSERYPGMDMTPYAEHLERRAG</sequence>
<gene>
    <name evidence="3" type="ORF">DQ384_39460</name>
</gene>
<comment type="caution">
    <text evidence="3">The sequence shown here is derived from an EMBL/GenBank/DDBJ whole genome shotgun (WGS) entry which is preliminary data.</text>
</comment>
<evidence type="ECO:0000259" key="2">
    <source>
        <dbReference type="PROSITE" id="PS51471"/>
    </source>
</evidence>
<dbReference type="EMBL" id="QOIL01000039">
    <property type="protein sequence ID" value="RCG17921.1"/>
    <property type="molecule type" value="Genomic_DNA"/>
</dbReference>
<dbReference type="InterPro" id="IPR008775">
    <property type="entry name" value="Phytyl_CoA_dOase-like"/>
</dbReference>
<keyword evidence="4" id="KW-1185">Reference proteome</keyword>
<evidence type="ECO:0000313" key="3">
    <source>
        <dbReference type="EMBL" id="RCG17921.1"/>
    </source>
</evidence>
<feature type="domain" description="Fe2OG dioxygenase" evidence="2">
    <location>
        <begin position="103"/>
        <end position="245"/>
    </location>
</feature>
<dbReference type="Gene3D" id="2.60.120.620">
    <property type="entry name" value="q2cbj1_9rhob like domain"/>
    <property type="match status" value="1"/>
</dbReference>
<dbReference type="InterPro" id="IPR005123">
    <property type="entry name" value="Oxoglu/Fe-dep_dioxygenase_dom"/>
</dbReference>
<evidence type="ECO:0000256" key="1">
    <source>
        <dbReference type="RuleBase" id="RU003682"/>
    </source>
</evidence>
<keyword evidence="1" id="KW-0408">Iron</keyword>
<keyword evidence="1" id="KW-0479">Metal-binding</keyword>
<dbReference type="PROSITE" id="PS51471">
    <property type="entry name" value="FE2OG_OXY"/>
    <property type="match status" value="1"/>
</dbReference>
<protein>
    <recommendedName>
        <fullName evidence="2">Fe2OG dioxygenase domain-containing protein</fullName>
    </recommendedName>
</protein>
<dbReference type="Pfam" id="PF05721">
    <property type="entry name" value="PhyH"/>
    <property type="match status" value="1"/>
</dbReference>